<dbReference type="InterPro" id="IPR028889">
    <property type="entry name" value="USP"/>
</dbReference>
<dbReference type="eggNOG" id="KOG1863">
    <property type="taxonomic scope" value="Eukaryota"/>
</dbReference>
<comment type="catalytic activity">
    <reaction evidence="1">
        <text>Thiol-dependent hydrolysis of ester, thioester, amide, peptide and isopeptide bonds formed by the C-terminal Gly of ubiquitin (a 76-residue protein attached to proteins as an intracellular targeting signal).</text>
        <dbReference type="EC" id="3.4.19.12"/>
    </reaction>
</comment>
<dbReference type="PROSITE" id="PS00972">
    <property type="entry name" value="USP_1"/>
    <property type="match status" value="1"/>
</dbReference>
<evidence type="ECO:0000313" key="4">
    <source>
        <dbReference type="Proteomes" id="UP000001542"/>
    </source>
</evidence>
<sequence>MGAFQSSFRRGGNETKFDWVIEKTPHTKEGLYMSPVFIQDKEAFVCLLYPPTETLIIYCCSALQWSFDEFFDIKIKIHLDKKKINTRSTFTKRNPFCLIKYDASPSKISIKIQMPPFYPYTREERFVGIRNSGATCYMAAVLQILYNLGAFRQLIYSFNQPPKLTSAIQQLFVELQLSSKPPTVDKLLRALGNAAEIARIQQDTHEFLLALLDNLEHELGIVFGNNIKVMMSVNINVSTTDKDKNTKITEESVLTLPLVVDSLHSVIESISLMTAPETISSDEGDIIQKRSFTKLPPVLALHLCRFKFSRTEGKVIEVKTRFDCPNTINLKEFVDDFYNDETEYNLFAVVAHCGNPESGHYISYIKLCGKWMKFDDITVTQVDFAEVQQTFGNRDDQNSSFTFLFNYGAPVAYLVFYVRNDCDQFIDAGDDVPVFLAPYRSNCLFSRFIFSDNIKGSEILSNTPFFEWSTKSDSISEVIKRIRPDFNQANHYVWIRFPGNALFLGPIDLNEKAENYIVKGHSNIFFILPKSLNPGPVFLLTESLPRKVVGCDIAENIHKSLPENAMIMLHGHTMKTCVGMRPGTNALEHLIVPIKIIVNNTVYQMPQNSTYSDLQQRVALTMNASPSKILFYTQEDIIYPGSYPYATMFPSKVSALILDNDITAKSISLYTPIRLILVYPSHVKKIEWPLWMKIGSSVSDIETEVHRRYPDFRVNEHMKLQFSRGTETCIEKIYQNTDIPTKGITRIDTVRDVVPSKRNEFKEILGKGNSFSIEVRLMKKNIFYGVSRLLSINSQTTLRDIFQKMLRMSKISDEFSRGKLFITEKQKIEEEIEPDDIIFKRLQNFISKMTAPKQRICLSIETQDPLQAGMFIIRSYSGYFRPE</sequence>
<accession>A2EWI3</accession>
<dbReference type="Proteomes" id="UP000001542">
    <property type="component" value="Unassembled WGS sequence"/>
</dbReference>
<dbReference type="InterPro" id="IPR018200">
    <property type="entry name" value="USP_CS"/>
</dbReference>
<proteinExistence type="inferred from homology"/>
<dbReference type="RefSeq" id="XP_001315233.1">
    <property type="nucleotide sequence ID" value="XM_001315198.1"/>
</dbReference>
<organism evidence="3 4">
    <name type="scientific">Trichomonas vaginalis (strain ATCC PRA-98 / G3)</name>
    <dbReference type="NCBI Taxonomy" id="412133"/>
    <lineage>
        <taxon>Eukaryota</taxon>
        <taxon>Metamonada</taxon>
        <taxon>Parabasalia</taxon>
        <taxon>Trichomonadida</taxon>
        <taxon>Trichomonadidae</taxon>
        <taxon>Trichomonas</taxon>
    </lineage>
</organism>
<reference evidence="3" key="2">
    <citation type="journal article" date="2007" name="Science">
        <title>Draft genome sequence of the sexually transmitted pathogen Trichomonas vaginalis.</title>
        <authorList>
            <person name="Carlton J.M."/>
            <person name="Hirt R.P."/>
            <person name="Silva J.C."/>
            <person name="Delcher A.L."/>
            <person name="Schatz M."/>
            <person name="Zhao Q."/>
            <person name="Wortman J.R."/>
            <person name="Bidwell S.L."/>
            <person name="Alsmark U.C.M."/>
            <person name="Besteiro S."/>
            <person name="Sicheritz-Ponten T."/>
            <person name="Noel C.J."/>
            <person name="Dacks J.B."/>
            <person name="Foster P.G."/>
            <person name="Simillion C."/>
            <person name="Van de Peer Y."/>
            <person name="Miranda-Saavedra D."/>
            <person name="Barton G.J."/>
            <person name="Westrop G.D."/>
            <person name="Mueller S."/>
            <person name="Dessi D."/>
            <person name="Fiori P.L."/>
            <person name="Ren Q."/>
            <person name="Paulsen I."/>
            <person name="Zhang H."/>
            <person name="Bastida-Corcuera F.D."/>
            <person name="Simoes-Barbosa A."/>
            <person name="Brown M.T."/>
            <person name="Hayes R.D."/>
            <person name="Mukherjee M."/>
            <person name="Okumura C.Y."/>
            <person name="Schneider R."/>
            <person name="Smith A.J."/>
            <person name="Vanacova S."/>
            <person name="Villalvazo M."/>
            <person name="Haas B.J."/>
            <person name="Pertea M."/>
            <person name="Feldblyum T.V."/>
            <person name="Utterback T.R."/>
            <person name="Shu C.L."/>
            <person name="Osoegawa K."/>
            <person name="de Jong P.J."/>
            <person name="Hrdy I."/>
            <person name="Horvathova L."/>
            <person name="Zubacova Z."/>
            <person name="Dolezal P."/>
            <person name="Malik S.B."/>
            <person name="Logsdon J.M. Jr."/>
            <person name="Henze K."/>
            <person name="Gupta A."/>
            <person name="Wang C.C."/>
            <person name="Dunne R.L."/>
            <person name="Upcroft J.A."/>
            <person name="Upcroft P."/>
            <person name="White O."/>
            <person name="Salzberg S.L."/>
            <person name="Tang P."/>
            <person name="Chiu C.-H."/>
            <person name="Lee Y.-S."/>
            <person name="Embley T.M."/>
            <person name="Coombs G.H."/>
            <person name="Mottram J.C."/>
            <person name="Tachezy J."/>
            <person name="Fraser-Liggett C.M."/>
            <person name="Johnson P.J."/>
        </authorList>
    </citation>
    <scope>NUCLEOTIDE SEQUENCE [LARGE SCALE GENOMIC DNA]</scope>
    <source>
        <strain evidence="3">G3</strain>
    </source>
</reference>
<dbReference type="VEuPathDB" id="TrichDB:TVAGG3_0877230"/>
<dbReference type="InterPro" id="IPR038765">
    <property type="entry name" value="Papain-like_cys_pep_sf"/>
</dbReference>
<protein>
    <recommendedName>
        <fullName evidence="1">Ubiquitin carboxyl-terminal hydrolase</fullName>
        <ecNumber evidence="1">3.4.19.12</ecNumber>
    </recommendedName>
</protein>
<dbReference type="OrthoDB" id="289038at2759"/>
<dbReference type="GO" id="GO:0031647">
    <property type="term" value="P:regulation of protein stability"/>
    <property type="evidence" value="ECO:0000318"/>
    <property type="project" value="GO_Central"/>
</dbReference>
<evidence type="ECO:0000259" key="2">
    <source>
        <dbReference type="PROSITE" id="PS50235"/>
    </source>
</evidence>
<comment type="similarity">
    <text evidence="1">Belongs to the peptidase C19 family.</text>
</comment>
<keyword evidence="1" id="KW-0833">Ubl conjugation pathway</keyword>
<dbReference type="KEGG" id="tva:4760850"/>
<reference evidence="3" key="1">
    <citation type="submission" date="2006-10" db="EMBL/GenBank/DDBJ databases">
        <authorList>
            <person name="Amadeo P."/>
            <person name="Zhao Q."/>
            <person name="Wortman J."/>
            <person name="Fraser-Liggett C."/>
            <person name="Carlton J."/>
        </authorList>
    </citation>
    <scope>NUCLEOTIDE SEQUENCE</scope>
    <source>
        <strain evidence="3">G3</strain>
    </source>
</reference>
<keyword evidence="1 3" id="KW-0378">Hydrolase</keyword>
<dbReference type="VEuPathDB" id="TrichDB:TVAG_325820"/>
<dbReference type="SMR" id="A2EWI3"/>
<dbReference type="SUPFAM" id="SSF54001">
    <property type="entry name" value="Cysteine proteinases"/>
    <property type="match status" value="1"/>
</dbReference>
<dbReference type="Gene3D" id="3.90.70.10">
    <property type="entry name" value="Cysteine proteinases"/>
    <property type="match status" value="1"/>
</dbReference>
<dbReference type="PANTHER" id="PTHR24006">
    <property type="entry name" value="UBIQUITIN CARBOXYL-TERMINAL HYDROLASE"/>
    <property type="match status" value="1"/>
</dbReference>
<evidence type="ECO:0000313" key="3">
    <source>
        <dbReference type="EMBL" id="EAY03010.1"/>
    </source>
</evidence>
<dbReference type="InterPro" id="IPR050164">
    <property type="entry name" value="Peptidase_C19"/>
</dbReference>
<keyword evidence="1" id="KW-0645">Protease</keyword>
<dbReference type="PROSITE" id="PS00973">
    <property type="entry name" value="USP_2"/>
    <property type="match status" value="1"/>
</dbReference>
<dbReference type="PANTHER" id="PTHR24006:SF644">
    <property type="entry name" value="UBIQUITIN CARBOXYL-TERMINAL HYDROLASE 7"/>
    <property type="match status" value="1"/>
</dbReference>
<dbReference type="GO" id="GO:0016579">
    <property type="term" value="P:protein deubiquitination"/>
    <property type="evidence" value="ECO:0007669"/>
    <property type="project" value="InterPro"/>
</dbReference>
<name>A2EWI3_TRIV3</name>
<dbReference type="InterPro" id="IPR001394">
    <property type="entry name" value="Peptidase_C19_UCH"/>
</dbReference>
<dbReference type="InParanoid" id="A2EWI3"/>
<dbReference type="GO" id="GO:0006508">
    <property type="term" value="P:proteolysis"/>
    <property type="evidence" value="ECO:0007669"/>
    <property type="project" value="UniProtKB-KW"/>
</dbReference>
<evidence type="ECO:0000256" key="1">
    <source>
        <dbReference type="RuleBase" id="RU366025"/>
    </source>
</evidence>
<dbReference type="FunFam" id="3.90.70.10:FF:000090">
    <property type="entry name" value="Clan CA, family C19, ubiquitin hydrolase-like cysteine peptidase"/>
    <property type="match status" value="1"/>
</dbReference>
<gene>
    <name evidence="3" type="ORF">TVAG_325820</name>
</gene>
<dbReference type="Pfam" id="PF00443">
    <property type="entry name" value="UCH"/>
    <property type="match status" value="1"/>
</dbReference>
<dbReference type="STRING" id="5722.A2EWI3"/>
<dbReference type="GO" id="GO:0004843">
    <property type="term" value="F:cysteine-type deubiquitinase activity"/>
    <property type="evidence" value="ECO:0000318"/>
    <property type="project" value="GO_Central"/>
</dbReference>
<dbReference type="EMBL" id="DS113518">
    <property type="protein sequence ID" value="EAY03010.1"/>
    <property type="molecule type" value="Genomic_DNA"/>
</dbReference>
<keyword evidence="4" id="KW-1185">Reference proteome</keyword>
<feature type="domain" description="USP" evidence="2">
    <location>
        <begin position="127"/>
        <end position="420"/>
    </location>
</feature>
<dbReference type="PROSITE" id="PS50235">
    <property type="entry name" value="USP_3"/>
    <property type="match status" value="1"/>
</dbReference>
<keyword evidence="1" id="KW-0788">Thiol protease</keyword>
<dbReference type="EC" id="3.4.19.12" evidence="1"/>
<dbReference type="AlphaFoldDB" id="A2EWI3"/>
<dbReference type="GO" id="GO:0005634">
    <property type="term" value="C:nucleus"/>
    <property type="evidence" value="ECO:0000318"/>
    <property type="project" value="GO_Central"/>
</dbReference>
<dbReference type="GO" id="GO:0005829">
    <property type="term" value="C:cytosol"/>
    <property type="evidence" value="ECO:0000318"/>
    <property type="project" value="GO_Central"/>
</dbReference>